<gene>
    <name evidence="1" type="ordered locus">B005_5583</name>
</gene>
<name>J7L5U7_NOCAA</name>
<reference evidence="2" key="2">
    <citation type="submission" date="2012-08" db="EMBL/GenBank/DDBJ databases">
        <title>Whole-genome sequence of Nocardiopsis alba strain ATCC BAA-2165 associated with honeybees.</title>
        <authorList>
            <person name="Qiao J."/>
            <person name="Chen L."/>
            <person name="Li Y."/>
            <person name="Wang J."/>
            <person name="Zhang W."/>
            <person name="Chen S."/>
        </authorList>
    </citation>
    <scope>NUCLEOTIDE SEQUENCE [LARGE SCALE GENOMIC DNA]</scope>
    <source>
        <strain evidence="2">ATCC BAA-2165 / BE74</strain>
    </source>
</reference>
<evidence type="ECO:0000313" key="2">
    <source>
        <dbReference type="Proteomes" id="UP000003779"/>
    </source>
</evidence>
<reference evidence="1 2" key="1">
    <citation type="journal article" date="2012" name="J. Bacteriol.">
        <title>Whole-Genome Sequence of Nocardiopsis alba Strain ATCC BAA-2165, Associated with Honeybees.</title>
        <authorList>
            <person name="Qiao J."/>
            <person name="Chen L."/>
            <person name="Li Y."/>
            <person name="Wang J."/>
            <person name="Zhang W."/>
            <person name="Chen S."/>
        </authorList>
    </citation>
    <scope>NUCLEOTIDE SEQUENCE [LARGE SCALE GENOMIC DNA]</scope>
    <source>
        <strain evidence="2">ATCC BAA-2165 / BE74</strain>
    </source>
</reference>
<organism evidence="1 2">
    <name type="scientific">Nocardiopsis alba (strain ATCC BAA-2165 / BE74)</name>
    <dbReference type="NCBI Taxonomy" id="1205910"/>
    <lineage>
        <taxon>Bacteria</taxon>
        <taxon>Bacillati</taxon>
        <taxon>Actinomycetota</taxon>
        <taxon>Actinomycetes</taxon>
        <taxon>Streptosporangiales</taxon>
        <taxon>Nocardiopsidaceae</taxon>
        <taxon>Nocardiopsis</taxon>
    </lineage>
</organism>
<dbReference type="HOGENOM" id="CLU_2570368_0_0_11"/>
<dbReference type="KEGG" id="nal:B005_5583"/>
<evidence type="ECO:0000313" key="1">
    <source>
        <dbReference type="EMBL" id="AFR06134.1"/>
    </source>
</evidence>
<proteinExistence type="predicted"/>
<sequence length="81" mass="8973">MSGREEGGIPASGRVGVAGVAVHVPEWANVAIKVSSLMLKRPDERGFRVLWDENAVFPGRGPLRREVRRYPPNLDYVDTQS</sequence>
<dbReference type="STRING" id="1205910.B005_5583"/>
<accession>J7L5U7</accession>
<dbReference type="AlphaFoldDB" id="J7L5U7"/>
<dbReference type="Proteomes" id="UP000003779">
    <property type="component" value="Chromosome"/>
</dbReference>
<dbReference type="EMBL" id="CP003788">
    <property type="protein sequence ID" value="AFR06134.1"/>
    <property type="molecule type" value="Genomic_DNA"/>
</dbReference>
<protein>
    <submittedName>
        <fullName evidence="1">Uncharacterized protein</fullName>
    </submittedName>
</protein>